<sequence length="284" mass="29737">MSEGWLRELAARYGGGDGDRRRTPSGADLLLGARVVVKLHRVGTDRVALTERLIAATASDVLLSPLAPDPEPAPDGRLATVWPRAVVPEPDPDTAPWADAGTLLARLHTAVPPLLPEHAAPQRLLRSLARLDDDRSPAAGTVRQAAGRLPEAALRAEAPGRPHAVVHGDWHLGQLGRLDGGWRLLDVDDVGLGDPAWDLARPAGFWAAGLLPDVDWRAVVDAYRAGGGPAVPARGDPWPALEAVAAAAVVQAAAAGLVHAGRSGTGLEEVDEVLVEACARMLRS</sequence>
<dbReference type="EMBL" id="JBITLV010000003">
    <property type="protein sequence ID" value="MFI7587538.1"/>
    <property type="molecule type" value="Genomic_DNA"/>
</dbReference>
<name>A0ABW8AN60_9ACTN</name>
<reference evidence="1 2" key="1">
    <citation type="submission" date="2024-10" db="EMBL/GenBank/DDBJ databases">
        <title>The Natural Products Discovery Center: Release of the First 8490 Sequenced Strains for Exploring Actinobacteria Biosynthetic Diversity.</title>
        <authorList>
            <person name="Kalkreuter E."/>
            <person name="Kautsar S.A."/>
            <person name="Yang D."/>
            <person name="Bader C.D."/>
            <person name="Teijaro C.N."/>
            <person name="Fluegel L."/>
            <person name="Davis C.M."/>
            <person name="Simpson J.R."/>
            <person name="Lauterbach L."/>
            <person name="Steele A.D."/>
            <person name="Gui C."/>
            <person name="Meng S."/>
            <person name="Li G."/>
            <person name="Viehrig K."/>
            <person name="Ye F."/>
            <person name="Su P."/>
            <person name="Kiefer A.F."/>
            <person name="Nichols A."/>
            <person name="Cepeda A.J."/>
            <person name="Yan W."/>
            <person name="Fan B."/>
            <person name="Jiang Y."/>
            <person name="Adhikari A."/>
            <person name="Zheng C.-J."/>
            <person name="Schuster L."/>
            <person name="Cowan T.M."/>
            <person name="Smanski M.J."/>
            <person name="Chevrette M.G."/>
            <person name="De Carvalho L.P.S."/>
            <person name="Shen B."/>
        </authorList>
    </citation>
    <scope>NUCLEOTIDE SEQUENCE [LARGE SCALE GENOMIC DNA]</scope>
    <source>
        <strain evidence="1 2">NPDC049639</strain>
    </source>
</reference>
<dbReference type="SUPFAM" id="SSF56112">
    <property type="entry name" value="Protein kinase-like (PK-like)"/>
    <property type="match status" value="1"/>
</dbReference>
<keyword evidence="2" id="KW-1185">Reference proteome</keyword>
<dbReference type="Proteomes" id="UP001612915">
    <property type="component" value="Unassembled WGS sequence"/>
</dbReference>
<evidence type="ECO:0000313" key="1">
    <source>
        <dbReference type="EMBL" id="MFI7587538.1"/>
    </source>
</evidence>
<comment type="caution">
    <text evidence="1">The sequence shown here is derived from an EMBL/GenBank/DDBJ whole genome shotgun (WGS) entry which is preliminary data.</text>
</comment>
<evidence type="ECO:0000313" key="2">
    <source>
        <dbReference type="Proteomes" id="UP001612915"/>
    </source>
</evidence>
<dbReference type="Gene3D" id="3.90.1200.10">
    <property type="match status" value="1"/>
</dbReference>
<proteinExistence type="predicted"/>
<organism evidence="1 2">
    <name type="scientific">Spongisporangium articulatum</name>
    <dbReference type="NCBI Taxonomy" id="3362603"/>
    <lineage>
        <taxon>Bacteria</taxon>
        <taxon>Bacillati</taxon>
        <taxon>Actinomycetota</taxon>
        <taxon>Actinomycetes</taxon>
        <taxon>Kineosporiales</taxon>
        <taxon>Kineosporiaceae</taxon>
        <taxon>Spongisporangium</taxon>
    </lineage>
</organism>
<gene>
    <name evidence="1" type="ORF">ACIB24_10740</name>
</gene>
<protein>
    <submittedName>
        <fullName evidence="1">Phosphotransferase family protein</fullName>
    </submittedName>
</protein>
<accession>A0ABW8AN60</accession>
<dbReference type="InterPro" id="IPR011009">
    <property type="entry name" value="Kinase-like_dom_sf"/>
</dbReference>
<dbReference type="RefSeq" id="WP_398279418.1">
    <property type="nucleotide sequence ID" value="NZ_JBITLV010000003.1"/>
</dbReference>